<dbReference type="GO" id="GO:0009737">
    <property type="term" value="P:response to abscisic acid"/>
    <property type="evidence" value="ECO:0007669"/>
    <property type="project" value="InterPro"/>
</dbReference>
<dbReference type="EMBL" id="JBGBPQ010000027">
    <property type="protein sequence ID" value="KAL1498754.1"/>
    <property type="molecule type" value="Genomic_DNA"/>
</dbReference>
<gene>
    <name evidence="1" type="ORF">AB1Y20_014064</name>
</gene>
<reference evidence="1 2" key="1">
    <citation type="journal article" date="2024" name="Science">
        <title>Giant polyketide synthase enzymes in the biosynthesis of giant marine polyether toxins.</title>
        <authorList>
            <person name="Fallon T.R."/>
            <person name="Shende V.V."/>
            <person name="Wierzbicki I.H."/>
            <person name="Pendleton A.L."/>
            <person name="Watervoot N.F."/>
            <person name="Auber R.P."/>
            <person name="Gonzalez D.J."/>
            <person name="Wisecaver J.H."/>
            <person name="Moore B.S."/>
        </authorList>
    </citation>
    <scope>NUCLEOTIDE SEQUENCE [LARGE SCALE GENOMIC DNA]</scope>
    <source>
        <strain evidence="1 2">12B1</strain>
    </source>
</reference>
<evidence type="ECO:0008006" key="3">
    <source>
        <dbReference type="Google" id="ProtNLM"/>
    </source>
</evidence>
<dbReference type="Proteomes" id="UP001515480">
    <property type="component" value="Unassembled WGS sequence"/>
</dbReference>
<dbReference type="PANTHER" id="PTHR46701:SF7">
    <property type="entry name" value="GLYCOSYLTRANSFERASE-LIKE KOBITO 1"/>
    <property type="match status" value="1"/>
</dbReference>
<organism evidence="1 2">
    <name type="scientific">Prymnesium parvum</name>
    <name type="common">Toxic golden alga</name>
    <dbReference type="NCBI Taxonomy" id="97485"/>
    <lineage>
        <taxon>Eukaryota</taxon>
        <taxon>Haptista</taxon>
        <taxon>Haptophyta</taxon>
        <taxon>Prymnesiophyceae</taxon>
        <taxon>Prymnesiales</taxon>
        <taxon>Prymnesiaceae</taxon>
        <taxon>Prymnesium</taxon>
    </lineage>
</organism>
<proteinExistence type="predicted"/>
<evidence type="ECO:0000313" key="2">
    <source>
        <dbReference type="Proteomes" id="UP001515480"/>
    </source>
</evidence>
<dbReference type="PANTHER" id="PTHR46701">
    <property type="entry name" value="GLYCOSYLTRANSFERASE-LIKE KOBITO 1"/>
    <property type="match status" value="1"/>
</dbReference>
<dbReference type="AlphaFoldDB" id="A0AB34IF21"/>
<sequence length="721" mass="79017">MRFTASSIDSFICYYLHLGFEAIFIYADDPHDPLVGIARRYPAERVSVIPRDAALEREYPSLPSWRRLALFAPTEVQARQQLHCEHCMAACAARGLDWLLHVDSDELLWLPRRAAALQHHLRHLSSRGALLFTYRNLEAVPERIECSDPFRELSLLKQHPSQLDAAAPRVAAAMAYWEERGGGEFFRFYSNGKSIARVGRGVRVCASVHEWELPSEAGGAHGGFTNNPRLRLSNYIPHQRVVVDEACGGVILHFPVCSFAAFWAKRWAALGYASPNHRFRGATGGFDQQAHALALRERRAEAEALYRRAMMIESEAEVARQVGAGVCVRMSELAPFVEGARAYWMGRRREAVGAGEAKMRAAVLLAMEEGVDEAVRMAREAQRLLQRGLVEAAELSCPPSTLFRRLLSVLLPRVAASSLSLLPSDRLSFDLTGYCKHPYAAKAITAAQVAQLLREGVVHLPSAVPLDICAALDAEARRLDGELLDASTTRSHARSAWIHFDEAPPRAPPPAKHVGPPLPPEWYGACVPTSAESFPALCGAVRFLRGLAAAIEDLSDLRLAVPRAAQLHLHLEGGTSEARPPNSGWPDTNIEVSAALFLGAAEAHGTVECHPHEGRVVHVPAAPGGILLTLARRVRKVVPPAAGGEARRWLTMQIFSCWVRSGDGDRILGMSQACAPRVEGPAGSLPHRHSSPAMQERMNQTREAIQPIVQSKRGMQLAKAT</sequence>
<comment type="caution">
    <text evidence="1">The sequence shown here is derived from an EMBL/GenBank/DDBJ whole genome shotgun (WGS) entry which is preliminary data.</text>
</comment>
<dbReference type="Pfam" id="PF13704">
    <property type="entry name" value="Glyco_tranf_2_4"/>
    <property type="match status" value="1"/>
</dbReference>
<protein>
    <recommendedName>
        <fullName evidence="3">Glycosyltransferase family 92 protein</fullName>
    </recommendedName>
</protein>
<dbReference type="GO" id="GO:0030244">
    <property type="term" value="P:cellulose biosynthetic process"/>
    <property type="evidence" value="ECO:0007669"/>
    <property type="project" value="InterPro"/>
</dbReference>
<dbReference type="InterPro" id="IPR044224">
    <property type="entry name" value="KOBITO1-like"/>
</dbReference>
<keyword evidence="2" id="KW-1185">Reference proteome</keyword>
<name>A0AB34IF21_PRYPA</name>
<accession>A0AB34IF21</accession>
<evidence type="ECO:0000313" key="1">
    <source>
        <dbReference type="EMBL" id="KAL1498754.1"/>
    </source>
</evidence>